<gene>
    <name evidence="2" type="ORF">N7449_007238</name>
</gene>
<reference evidence="2" key="2">
    <citation type="journal article" date="2023" name="IMA Fungus">
        <title>Comparative genomic study of the Penicillium genus elucidates a diverse pangenome and 15 lateral gene transfer events.</title>
        <authorList>
            <person name="Petersen C."/>
            <person name="Sorensen T."/>
            <person name="Nielsen M.R."/>
            <person name="Sondergaard T.E."/>
            <person name="Sorensen J.L."/>
            <person name="Fitzpatrick D.A."/>
            <person name="Frisvad J.C."/>
            <person name="Nielsen K.L."/>
        </authorList>
    </citation>
    <scope>NUCLEOTIDE SEQUENCE</scope>
    <source>
        <strain evidence="2">IBT 20477</strain>
    </source>
</reference>
<feature type="region of interest" description="Disordered" evidence="1">
    <location>
        <begin position="1"/>
        <end position="23"/>
    </location>
</feature>
<dbReference type="AlphaFoldDB" id="A0A9W9JI49"/>
<dbReference type="OrthoDB" id="5420706at2759"/>
<protein>
    <submittedName>
        <fullName evidence="2">Uncharacterized protein</fullName>
    </submittedName>
</protein>
<feature type="compositionally biased region" description="Basic and acidic residues" evidence="1">
    <location>
        <begin position="1"/>
        <end position="16"/>
    </location>
</feature>
<sequence length="59" mass="6654">MTHDSRAPLRNDDDAGNKNNSNCRNCKDHFTTITTTYWAAKVDASAEMCLRITPVLQLQ</sequence>
<evidence type="ECO:0000256" key="1">
    <source>
        <dbReference type="SAM" id="MobiDB-lite"/>
    </source>
</evidence>
<evidence type="ECO:0000313" key="2">
    <source>
        <dbReference type="EMBL" id="KAJ5196759.1"/>
    </source>
</evidence>
<organism evidence="2 3">
    <name type="scientific">Penicillium cf. viridicatum</name>
    <dbReference type="NCBI Taxonomy" id="2972119"/>
    <lineage>
        <taxon>Eukaryota</taxon>
        <taxon>Fungi</taxon>
        <taxon>Dikarya</taxon>
        <taxon>Ascomycota</taxon>
        <taxon>Pezizomycotina</taxon>
        <taxon>Eurotiomycetes</taxon>
        <taxon>Eurotiomycetidae</taxon>
        <taxon>Eurotiales</taxon>
        <taxon>Aspergillaceae</taxon>
        <taxon>Penicillium</taxon>
    </lineage>
</organism>
<evidence type="ECO:0000313" key="3">
    <source>
        <dbReference type="Proteomes" id="UP001150942"/>
    </source>
</evidence>
<proteinExistence type="predicted"/>
<accession>A0A9W9JI49</accession>
<name>A0A9W9JI49_9EURO</name>
<comment type="caution">
    <text evidence="2">The sequence shown here is derived from an EMBL/GenBank/DDBJ whole genome shotgun (WGS) entry which is preliminary data.</text>
</comment>
<dbReference type="EMBL" id="JAPQKQ010000005">
    <property type="protein sequence ID" value="KAJ5196759.1"/>
    <property type="molecule type" value="Genomic_DNA"/>
</dbReference>
<keyword evidence="3" id="KW-1185">Reference proteome</keyword>
<reference evidence="2" key="1">
    <citation type="submission" date="2022-11" db="EMBL/GenBank/DDBJ databases">
        <authorList>
            <person name="Petersen C."/>
        </authorList>
    </citation>
    <scope>NUCLEOTIDE SEQUENCE</scope>
    <source>
        <strain evidence="2">IBT 20477</strain>
    </source>
</reference>
<dbReference type="Proteomes" id="UP001150942">
    <property type="component" value="Unassembled WGS sequence"/>
</dbReference>